<comment type="caution">
    <text evidence="3">The sequence shown here is derived from an EMBL/GenBank/DDBJ whole genome shotgun (WGS) entry which is preliminary data.</text>
</comment>
<dbReference type="PROSITE" id="PS50158">
    <property type="entry name" value="ZF_CCHC"/>
    <property type="match status" value="1"/>
</dbReference>
<evidence type="ECO:0000256" key="1">
    <source>
        <dbReference type="PROSITE-ProRule" id="PRU00047"/>
    </source>
</evidence>
<reference evidence="3" key="1">
    <citation type="journal article" date="2023" name="Plant J.">
        <title>Genome sequences and population genomics provide insights into the demographic history, inbreeding, and mutation load of two 'living fossil' tree species of Dipteronia.</title>
        <authorList>
            <person name="Feng Y."/>
            <person name="Comes H.P."/>
            <person name="Chen J."/>
            <person name="Zhu S."/>
            <person name="Lu R."/>
            <person name="Zhang X."/>
            <person name="Li P."/>
            <person name="Qiu J."/>
            <person name="Olsen K.M."/>
            <person name="Qiu Y."/>
        </authorList>
    </citation>
    <scope>NUCLEOTIDE SEQUENCE</scope>
    <source>
        <strain evidence="3">NBL</strain>
    </source>
</reference>
<dbReference type="SUPFAM" id="SSF57756">
    <property type="entry name" value="Retrovirus zinc finger-like domains"/>
    <property type="match status" value="1"/>
</dbReference>
<feature type="domain" description="CCHC-type" evidence="2">
    <location>
        <begin position="61"/>
        <end position="74"/>
    </location>
</feature>
<keyword evidence="4" id="KW-1185">Reference proteome</keyword>
<dbReference type="InterPro" id="IPR036875">
    <property type="entry name" value="Znf_CCHC_sf"/>
</dbReference>
<protein>
    <recommendedName>
        <fullName evidence="2">CCHC-type domain-containing protein</fullName>
    </recommendedName>
</protein>
<dbReference type="GO" id="GO:0008270">
    <property type="term" value="F:zinc ion binding"/>
    <property type="evidence" value="ECO:0007669"/>
    <property type="project" value="UniProtKB-KW"/>
</dbReference>
<keyword evidence="1" id="KW-0862">Zinc</keyword>
<name>A0AAE0DXQ2_9ROSI</name>
<organism evidence="3 4">
    <name type="scientific">Dipteronia sinensis</name>
    <dbReference type="NCBI Taxonomy" id="43782"/>
    <lineage>
        <taxon>Eukaryota</taxon>
        <taxon>Viridiplantae</taxon>
        <taxon>Streptophyta</taxon>
        <taxon>Embryophyta</taxon>
        <taxon>Tracheophyta</taxon>
        <taxon>Spermatophyta</taxon>
        <taxon>Magnoliopsida</taxon>
        <taxon>eudicotyledons</taxon>
        <taxon>Gunneridae</taxon>
        <taxon>Pentapetalae</taxon>
        <taxon>rosids</taxon>
        <taxon>malvids</taxon>
        <taxon>Sapindales</taxon>
        <taxon>Sapindaceae</taxon>
        <taxon>Hippocastanoideae</taxon>
        <taxon>Acereae</taxon>
        <taxon>Dipteronia</taxon>
    </lineage>
</organism>
<dbReference type="AlphaFoldDB" id="A0AAE0DXQ2"/>
<dbReference type="Proteomes" id="UP001281410">
    <property type="component" value="Unassembled WGS sequence"/>
</dbReference>
<dbReference type="Pfam" id="PF14392">
    <property type="entry name" value="zf-CCHC_4"/>
    <property type="match status" value="1"/>
</dbReference>
<dbReference type="EMBL" id="JANJYJ010000008">
    <property type="protein sequence ID" value="KAK3194778.1"/>
    <property type="molecule type" value="Genomic_DNA"/>
</dbReference>
<evidence type="ECO:0000259" key="2">
    <source>
        <dbReference type="PROSITE" id="PS50158"/>
    </source>
</evidence>
<dbReference type="PANTHER" id="PTHR31286">
    <property type="entry name" value="GLYCINE-RICH CELL WALL STRUCTURAL PROTEIN 1.8-LIKE"/>
    <property type="match status" value="1"/>
</dbReference>
<sequence length="110" mass="12776">MIGEVKEVDLETGKGDDGRFLRVRVIIAIYELLKRSLRVDILGAGTINTMLLRYERLQDYCFKCGRLGHTMRECLKEGETRDTKSEDSLRLCVVARKQSPKTIARWKWID</sequence>
<keyword evidence="1" id="KW-0479">Metal-binding</keyword>
<proteinExistence type="predicted"/>
<evidence type="ECO:0000313" key="4">
    <source>
        <dbReference type="Proteomes" id="UP001281410"/>
    </source>
</evidence>
<accession>A0AAE0DXQ2</accession>
<evidence type="ECO:0000313" key="3">
    <source>
        <dbReference type="EMBL" id="KAK3194778.1"/>
    </source>
</evidence>
<keyword evidence="1" id="KW-0863">Zinc-finger</keyword>
<dbReference type="InterPro" id="IPR001878">
    <property type="entry name" value="Znf_CCHC"/>
</dbReference>
<dbReference type="InterPro" id="IPR040256">
    <property type="entry name" value="At4g02000-like"/>
</dbReference>
<dbReference type="InterPro" id="IPR025836">
    <property type="entry name" value="Zn_knuckle_CX2CX4HX4C"/>
</dbReference>
<dbReference type="GO" id="GO:0003676">
    <property type="term" value="F:nucleic acid binding"/>
    <property type="evidence" value="ECO:0007669"/>
    <property type="project" value="InterPro"/>
</dbReference>
<dbReference type="PANTHER" id="PTHR31286:SF167">
    <property type="entry name" value="OS09G0268800 PROTEIN"/>
    <property type="match status" value="1"/>
</dbReference>
<gene>
    <name evidence="3" type="ORF">Dsin_026088</name>
</gene>